<accession>A0A9Q1QAV9</accession>
<keyword evidence="3" id="KW-1185">Reference proteome</keyword>
<name>A0A9Q1QAV9_9CARY</name>
<evidence type="ECO:0000256" key="1">
    <source>
        <dbReference type="SAM" id="MobiDB-lite"/>
    </source>
</evidence>
<comment type="caution">
    <text evidence="2">The sequence shown here is derived from an EMBL/GenBank/DDBJ whole genome shotgun (WGS) entry which is preliminary data.</text>
</comment>
<organism evidence="2 3">
    <name type="scientific">Carnegiea gigantea</name>
    <dbReference type="NCBI Taxonomy" id="171969"/>
    <lineage>
        <taxon>Eukaryota</taxon>
        <taxon>Viridiplantae</taxon>
        <taxon>Streptophyta</taxon>
        <taxon>Embryophyta</taxon>
        <taxon>Tracheophyta</taxon>
        <taxon>Spermatophyta</taxon>
        <taxon>Magnoliopsida</taxon>
        <taxon>eudicotyledons</taxon>
        <taxon>Gunneridae</taxon>
        <taxon>Pentapetalae</taxon>
        <taxon>Caryophyllales</taxon>
        <taxon>Cactineae</taxon>
        <taxon>Cactaceae</taxon>
        <taxon>Cactoideae</taxon>
        <taxon>Echinocereeae</taxon>
        <taxon>Carnegiea</taxon>
    </lineage>
</organism>
<reference evidence="2" key="1">
    <citation type="submission" date="2022-04" db="EMBL/GenBank/DDBJ databases">
        <title>Carnegiea gigantea Genome sequencing and assembly v2.</title>
        <authorList>
            <person name="Copetti D."/>
            <person name="Sanderson M.J."/>
            <person name="Burquez A."/>
            <person name="Wojciechowski M.F."/>
        </authorList>
    </citation>
    <scope>NUCLEOTIDE SEQUENCE</scope>
    <source>
        <strain evidence="2">SGP5-SGP5p</strain>
        <tissue evidence="2">Aerial part</tissue>
    </source>
</reference>
<protein>
    <submittedName>
        <fullName evidence="2">Uncharacterized protein</fullName>
    </submittedName>
</protein>
<evidence type="ECO:0000313" key="3">
    <source>
        <dbReference type="Proteomes" id="UP001153076"/>
    </source>
</evidence>
<dbReference type="AlphaFoldDB" id="A0A9Q1QAV9"/>
<sequence>MMRYHYSLVADAAKCFMKKPTQVLCPHKKKEKKTFSCMLVTKATALEQRIDGIDDRIDKLGPKSEALQKATNDNILELAKKWNGRTHVPRRMEPEDIGYKPNVSKDDEYYHEESDGPQPYSHRDQGYPRNQIHDYLYDVTRKVKVDVPNFDGGRDLNAFVDWLDRLEDSFEFYIMNDIHRLNLKQLNTTLVYYTLFEKIKLRCAVREEQWVSMTRFINGLRDDLKGELSQPLSSAKSSSLTLPPLLPSLSLSSLVCHKCHEQWHLMSRCPNHTLTIRSDSLKDDN</sequence>
<feature type="compositionally biased region" description="Basic and acidic residues" evidence="1">
    <location>
        <begin position="90"/>
        <end position="114"/>
    </location>
</feature>
<feature type="region of interest" description="Disordered" evidence="1">
    <location>
        <begin position="90"/>
        <end position="128"/>
    </location>
</feature>
<dbReference type="EMBL" id="JAKOGI010000419">
    <property type="protein sequence ID" value="KAJ8435372.1"/>
    <property type="molecule type" value="Genomic_DNA"/>
</dbReference>
<dbReference type="OrthoDB" id="1934635at2759"/>
<evidence type="ECO:0000313" key="2">
    <source>
        <dbReference type="EMBL" id="KAJ8435372.1"/>
    </source>
</evidence>
<proteinExistence type="predicted"/>
<dbReference type="Proteomes" id="UP001153076">
    <property type="component" value="Unassembled WGS sequence"/>
</dbReference>
<gene>
    <name evidence="2" type="ORF">Cgig2_009128</name>
</gene>